<gene>
    <name evidence="3" type="ORF">GURASL_30710</name>
</gene>
<dbReference type="InterPro" id="IPR052698">
    <property type="entry name" value="MoCofactor_Util/Proc"/>
</dbReference>
<accession>A0ABM8EPF7</accession>
<dbReference type="Gene3D" id="3.40.50.720">
    <property type="entry name" value="NAD(P)-binding Rossmann-like Domain"/>
    <property type="match status" value="1"/>
</dbReference>
<dbReference type="Pfam" id="PF02625">
    <property type="entry name" value="XdhC_CoxI"/>
    <property type="match status" value="1"/>
</dbReference>
<protein>
    <submittedName>
        <fullName evidence="3">Dehydrogenase</fullName>
    </submittedName>
</protein>
<evidence type="ECO:0000313" key="3">
    <source>
        <dbReference type="EMBL" id="BDV44148.1"/>
    </source>
</evidence>
<dbReference type="RefSeq" id="WP_282000254.1">
    <property type="nucleotide sequence ID" value="NZ_AP027151.1"/>
</dbReference>
<dbReference type="PANTHER" id="PTHR30388">
    <property type="entry name" value="ALDEHYDE OXIDOREDUCTASE MOLYBDENUM COFACTOR ASSEMBLY PROTEIN"/>
    <property type="match status" value="1"/>
</dbReference>
<dbReference type="InterPro" id="IPR027051">
    <property type="entry name" value="XdhC_Rossmann_dom"/>
</dbReference>
<organism evidence="3 4">
    <name type="scientific">Geotalea uraniireducens</name>
    <dbReference type="NCBI Taxonomy" id="351604"/>
    <lineage>
        <taxon>Bacteria</taxon>
        <taxon>Pseudomonadati</taxon>
        <taxon>Thermodesulfobacteriota</taxon>
        <taxon>Desulfuromonadia</taxon>
        <taxon>Geobacterales</taxon>
        <taxon>Geobacteraceae</taxon>
        <taxon>Geotalea</taxon>
    </lineage>
</organism>
<dbReference type="InterPro" id="IPR003777">
    <property type="entry name" value="XdhC_CoxI"/>
</dbReference>
<dbReference type="Proteomes" id="UP001317705">
    <property type="component" value="Chromosome"/>
</dbReference>
<name>A0ABM8EPF7_9BACT</name>
<evidence type="ECO:0000259" key="2">
    <source>
        <dbReference type="Pfam" id="PF13478"/>
    </source>
</evidence>
<proteinExistence type="predicted"/>
<dbReference type="Pfam" id="PF13478">
    <property type="entry name" value="XdhC_C"/>
    <property type="match status" value="1"/>
</dbReference>
<keyword evidence="4" id="KW-1185">Reference proteome</keyword>
<dbReference type="PANTHER" id="PTHR30388:SF6">
    <property type="entry name" value="XANTHINE DEHYDROGENASE SUBUNIT A-RELATED"/>
    <property type="match status" value="1"/>
</dbReference>
<feature type="domain" description="XdhC- CoxI" evidence="1">
    <location>
        <begin position="14"/>
        <end position="77"/>
    </location>
</feature>
<sequence>MNDLDIYRELIRLAEAGIPAVLATIVETSGSSPRKAGAKLLVREDGTSCGSVGGGGVEQETIAAARLVLGDGMPRTVPITLTEQHGHLCGGRVVVYLEPVAIRPRLIIAGAGHVGAALARTAQQAGYRVTVADDRADFAVTGRIPAAEETLLVDYGALFGSLPVADGTIIVIATASAEKDFIVARGALGTPAAFIGLIGSSRKREVLRRTLAEEGYPAREIDRITIPVGLAIGAETPEEIAISIVAQLIERRKAHGAAGIGDPARRRQLAADGDLQATAAAG</sequence>
<dbReference type="SUPFAM" id="SSF51971">
    <property type="entry name" value="Nucleotide-binding domain"/>
    <property type="match status" value="2"/>
</dbReference>
<reference evidence="3 4" key="1">
    <citation type="submission" date="2022-12" db="EMBL/GenBank/DDBJ databases">
        <title>Polyphasic characterization of Geotalea uranireducens NIT-SL11 newly isolated from a complex of sewage sludge and microbially reduced graphene oxide.</title>
        <authorList>
            <person name="Xie L."/>
            <person name="Yoshida N."/>
            <person name="Meng L."/>
        </authorList>
    </citation>
    <scope>NUCLEOTIDE SEQUENCE [LARGE SCALE GENOMIC DNA]</scope>
    <source>
        <strain evidence="3 4">NIT-SL11</strain>
    </source>
</reference>
<dbReference type="EMBL" id="AP027151">
    <property type="protein sequence ID" value="BDV44148.1"/>
    <property type="molecule type" value="Genomic_DNA"/>
</dbReference>
<evidence type="ECO:0000313" key="4">
    <source>
        <dbReference type="Proteomes" id="UP001317705"/>
    </source>
</evidence>
<feature type="domain" description="XdhC Rossmann" evidence="2">
    <location>
        <begin position="106"/>
        <end position="248"/>
    </location>
</feature>
<evidence type="ECO:0000259" key="1">
    <source>
        <dbReference type="Pfam" id="PF02625"/>
    </source>
</evidence>